<evidence type="ECO:0000256" key="6">
    <source>
        <dbReference type="ARBA" id="ARBA00022490"/>
    </source>
</evidence>
<dbReference type="Pfam" id="PF10258">
    <property type="entry name" value="PHAX_RNA-bd"/>
    <property type="match status" value="1"/>
</dbReference>
<feature type="compositionally biased region" description="Basic and acidic residues" evidence="11">
    <location>
        <begin position="109"/>
        <end position="144"/>
    </location>
</feature>
<dbReference type="GO" id="GO:0005634">
    <property type="term" value="C:nucleus"/>
    <property type="evidence" value="ECO:0007669"/>
    <property type="project" value="UniProtKB-SubCell"/>
</dbReference>
<feature type="compositionally biased region" description="Basic residues" evidence="11">
    <location>
        <begin position="145"/>
        <end position="154"/>
    </location>
</feature>
<dbReference type="GO" id="GO:0003723">
    <property type="term" value="F:RNA binding"/>
    <property type="evidence" value="ECO:0007669"/>
    <property type="project" value="UniProtKB-KW"/>
</dbReference>
<evidence type="ECO:0000256" key="11">
    <source>
        <dbReference type="SAM" id="MobiDB-lite"/>
    </source>
</evidence>
<dbReference type="GO" id="GO:0005737">
    <property type="term" value="C:cytoplasm"/>
    <property type="evidence" value="ECO:0007669"/>
    <property type="project" value="UniProtKB-SubCell"/>
</dbReference>
<feature type="domain" description="Phosphorylated adapter RNA export protein RNA-binding" evidence="12">
    <location>
        <begin position="172"/>
        <end position="252"/>
    </location>
</feature>
<dbReference type="PANTHER" id="PTHR13135">
    <property type="entry name" value="CYTOSOLIC RESINIFERATOXIN BINDING PROTEIN RBP-26"/>
    <property type="match status" value="1"/>
</dbReference>
<dbReference type="InterPro" id="IPR019385">
    <property type="entry name" value="PHAX_RNA-binding_domain"/>
</dbReference>
<evidence type="ECO:0000256" key="8">
    <source>
        <dbReference type="ARBA" id="ARBA00022927"/>
    </source>
</evidence>
<comment type="subcellular location">
    <subcellularLocation>
        <location evidence="2">Cytoplasm</location>
    </subcellularLocation>
    <subcellularLocation>
        <location evidence="1">Nucleus</location>
    </subcellularLocation>
</comment>
<name>A0A7I8W5W2_9ANNE</name>
<evidence type="ECO:0000256" key="4">
    <source>
        <dbReference type="ARBA" id="ARBA00016856"/>
    </source>
</evidence>
<evidence type="ECO:0000256" key="10">
    <source>
        <dbReference type="ARBA" id="ARBA00030834"/>
    </source>
</evidence>
<feature type="compositionally biased region" description="Basic and acidic residues" evidence="11">
    <location>
        <begin position="155"/>
        <end position="165"/>
    </location>
</feature>
<dbReference type="OrthoDB" id="20573at2759"/>
<dbReference type="InterPro" id="IPR039047">
    <property type="entry name" value="PHAX"/>
</dbReference>
<sequence length="294" mass="33400">MSDFEDGEISDDDIPALINKTSKIRNSEVNTSINADNEPKTKKKKTNNIWSSVIQEDTLTSTLNSIGVGKSEHKIERNVESYDYSSAFKDSRPLTNVTSPPEDPLSFLYDHEADSSNEDSDSKGTSSKEDEEEKKEHKNNDKGKSGKKAKKHKKPNDGYRKLKETHSKKTIVRSLARDLKEPKVALIWKVVQILGKKKALEIFYKTEEIEKNGGMMIVSGNRRRTPGGVFLHLTRTDEYTDKETRIQIFGEESARCENRKKNRKRKNNQMETENNEEAKSENLSSDVVDVDLGS</sequence>
<dbReference type="AlphaFoldDB" id="A0A7I8W5W2"/>
<reference evidence="13 14" key="1">
    <citation type="submission" date="2020-08" db="EMBL/GenBank/DDBJ databases">
        <authorList>
            <person name="Hejnol A."/>
        </authorList>
    </citation>
    <scope>NUCLEOTIDE SEQUENCE [LARGE SCALE GENOMIC DNA]</scope>
</reference>
<accession>A0A7I8W5W2</accession>
<gene>
    <name evidence="13" type="ORF">DGYR_LOCUS10987</name>
</gene>
<evidence type="ECO:0000256" key="1">
    <source>
        <dbReference type="ARBA" id="ARBA00004123"/>
    </source>
</evidence>
<comment type="caution">
    <text evidence="13">The sequence shown here is derived from an EMBL/GenBank/DDBJ whole genome shotgun (WGS) entry which is preliminary data.</text>
</comment>
<keyword evidence="6" id="KW-0963">Cytoplasm</keyword>
<dbReference type="PANTHER" id="PTHR13135:SF0">
    <property type="entry name" value="PHOSPHORYLATED ADAPTER RNA EXPORT PROTEIN"/>
    <property type="match status" value="1"/>
</dbReference>
<feature type="region of interest" description="Disordered" evidence="11">
    <location>
        <begin position="84"/>
        <end position="165"/>
    </location>
</feature>
<evidence type="ECO:0000256" key="9">
    <source>
        <dbReference type="ARBA" id="ARBA00023242"/>
    </source>
</evidence>
<organism evidence="13 14">
    <name type="scientific">Dimorphilus gyrociliatus</name>
    <dbReference type="NCBI Taxonomy" id="2664684"/>
    <lineage>
        <taxon>Eukaryota</taxon>
        <taxon>Metazoa</taxon>
        <taxon>Spiralia</taxon>
        <taxon>Lophotrochozoa</taxon>
        <taxon>Annelida</taxon>
        <taxon>Polychaeta</taxon>
        <taxon>Polychaeta incertae sedis</taxon>
        <taxon>Dinophilidae</taxon>
        <taxon>Dimorphilus</taxon>
    </lineage>
</organism>
<keyword evidence="8" id="KW-0653">Protein transport</keyword>
<dbReference type="InterPro" id="IPR038092">
    <property type="entry name" value="PHAX_RNA-binding_sf"/>
</dbReference>
<evidence type="ECO:0000313" key="13">
    <source>
        <dbReference type="EMBL" id="CAD5123300.1"/>
    </source>
</evidence>
<keyword evidence="9" id="KW-0539">Nucleus</keyword>
<evidence type="ECO:0000313" key="14">
    <source>
        <dbReference type="Proteomes" id="UP000549394"/>
    </source>
</evidence>
<proteinExistence type="inferred from homology"/>
<evidence type="ECO:0000256" key="5">
    <source>
        <dbReference type="ARBA" id="ARBA00022448"/>
    </source>
</evidence>
<evidence type="ECO:0000256" key="3">
    <source>
        <dbReference type="ARBA" id="ARBA00006094"/>
    </source>
</evidence>
<dbReference type="Proteomes" id="UP000549394">
    <property type="component" value="Unassembled WGS sequence"/>
</dbReference>
<dbReference type="FunFam" id="1.10.10.1440:FF:000001">
    <property type="entry name" value="phosphorylated adapter RNA export protein-like"/>
    <property type="match status" value="1"/>
</dbReference>
<evidence type="ECO:0000256" key="2">
    <source>
        <dbReference type="ARBA" id="ARBA00004496"/>
    </source>
</evidence>
<feature type="region of interest" description="Disordered" evidence="11">
    <location>
        <begin position="257"/>
        <end position="294"/>
    </location>
</feature>
<comment type="similarity">
    <text evidence="3">Belongs to the PHAX family.</text>
</comment>
<keyword evidence="5" id="KW-0813">Transport</keyword>
<keyword evidence="14" id="KW-1185">Reference proteome</keyword>
<feature type="region of interest" description="Disordered" evidence="11">
    <location>
        <begin position="22"/>
        <end position="49"/>
    </location>
</feature>
<dbReference type="GO" id="GO:0006408">
    <property type="term" value="P:snRNA export from nucleus"/>
    <property type="evidence" value="ECO:0007669"/>
    <property type="project" value="InterPro"/>
</dbReference>
<dbReference type="Gene3D" id="1.10.10.1440">
    <property type="entry name" value="PHAX RNA-binding domain"/>
    <property type="match status" value="1"/>
</dbReference>
<evidence type="ECO:0000256" key="7">
    <source>
        <dbReference type="ARBA" id="ARBA00022884"/>
    </source>
</evidence>
<dbReference type="GO" id="GO:0015031">
    <property type="term" value="P:protein transport"/>
    <property type="evidence" value="ECO:0007669"/>
    <property type="project" value="UniProtKB-KW"/>
</dbReference>
<protein>
    <recommendedName>
        <fullName evidence="4">Phosphorylated adapter RNA export protein</fullName>
    </recommendedName>
    <alternativeName>
        <fullName evidence="10">RNA U small nuclear RNA export adapter protein</fullName>
    </alternativeName>
</protein>
<keyword evidence="7" id="KW-0694">RNA-binding</keyword>
<dbReference type="EMBL" id="CAJFCJ010000019">
    <property type="protein sequence ID" value="CAD5123300.1"/>
    <property type="molecule type" value="Genomic_DNA"/>
</dbReference>
<evidence type="ECO:0000259" key="12">
    <source>
        <dbReference type="Pfam" id="PF10258"/>
    </source>
</evidence>